<dbReference type="OrthoDB" id="2521613at2"/>
<evidence type="ECO:0000313" key="10">
    <source>
        <dbReference type="Proteomes" id="UP000298058"/>
    </source>
</evidence>
<dbReference type="SMART" id="SM00387">
    <property type="entry name" value="HATPase_c"/>
    <property type="match status" value="1"/>
</dbReference>
<evidence type="ECO:0000256" key="3">
    <source>
        <dbReference type="ARBA" id="ARBA00022553"/>
    </source>
</evidence>
<evidence type="ECO:0000313" key="9">
    <source>
        <dbReference type="EMBL" id="TGN18371.1"/>
    </source>
</evidence>
<dbReference type="InterPro" id="IPR036097">
    <property type="entry name" value="HisK_dim/P_sf"/>
</dbReference>
<dbReference type="AlphaFoldDB" id="A0A4R9LXS2"/>
<dbReference type="InterPro" id="IPR005467">
    <property type="entry name" value="His_kinase_dom"/>
</dbReference>
<evidence type="ECO:0000256" key="5">
    <source>
        <dbReference type="ARBA" id="ARBA00022777"/>
    </source>
</evidence>
<dbReference type="InterPro" id="IPR052162">
    <property type="entry name" value="Sensor_kinase/Photoreceptor"/>
</dbReference>
<evidence type="ECO:0000259" key="8">
    <source>
        <dbReference type="PROSITE" id="PS50112"/>
    </source>
</evidence>
<dbReference type="InterPro" id="IPR003594">
    <property type="entry name" value="HATPase_dom"/>
</dbReference>
<feature type="domain" description="PAS" evidence="8">
    <location>
        <begin position="136"/>
        <end position="182"/>
    </location>
</feature>
<dbReference type="InterPro" id="IPR036890">
    <property type="entry name" value="HATPase_C_sf"/>
</dbReference>
<evidence type="ECO:0000256" key="4">
    <source>
        <dbReference type="ARBA" id="ARBA00022679"/>
    </source>
</evidence>
<dbReference type="SUPFAM" id="SSF55874">
    <property type="entry name" value="ATPase domain of HSP90 chaperone/DNA topoisomerase II/histidine kinase"/>
    <property type="match status" value="1"/>
</dbReference>
<dbReference type="InterPro" id="IPR035965">
    <property type="entry name" value="PAS-like_dom_sf"/>
</dbReference>
<feature type="coiled-coil region" evidence="6">
    <location>
        <begin position="248"/>
        <end position="289"/>
    </location>
</feature>
<keyword evidence="6" id="KW-0175">Coiled coil</keyword>
<dbReference type="Pfam" id="PF02518">
    <property type="entry name" value="HATPase_c"/>
    <property type="match status" value="1"/>
</dbReference>
<dbReference type="PANTHER" id="PTHR43304:SF1">
    <property type="entry name" value="PAC DOMAIN-CONTAINING PROTEIN"/>
    <property type="match status" value="1"/>
</dbReference>
<comment type="caution">
    <text evidence="9">The sequence shown here is derived from an EMBL/GenBank/DDBJ whole genome shotgun (WGS) entry which is preliminary data.</text>
</comment>
<proteinExistence type="predicted"/>
<dbReference type="Gene3D" id="1.10.287.130">
    <property type="match status" value="1"/>
</dbReference>
<dbReference type="PROSITE" id="PS50112">
    <property type="entry name" value="PAS"/>
    <property type="match status" value="1"/>
</dbReference>
<dbReference type="SUPFAM" id="SSF47384">
    <property type="entry name" value="Homodimeric domain of signal transducing histidine kinase"/>
    <property type="match status" value="1"/>
</dbReference>
<dbReference type="Proteomes" id="UP000298058">
    <property type="component" value="Unassembled WGS sequence"/>
</dbReference>
<dbReference type="RefSeq" id="WP_135761055.1">
    <property type="nucleotide sequence ID" value="NZ_RQHW01000047.1"/>
</dbReference>
<dbReference type="CDD" id="cd00130">
    <property type="entry name" value="PAS"/>
    <property type="match status" value="2"/>
</dbReference>
<dbReference type="EMBL" id="RQHW01000047">
    <property type="protein sequence ID" value="TGN18371.1"/>
    <property type="molecule type" value="Genomic_DNA"/>
</dbReference>
<keyword evidence="5 9" id="KW-0418">Kinase</keyword>
<comment type="catalytic activity">
    <reaction evidence="1">
        <text>ATP + protein L-histidine = ADP + protein N-phospho-L-histidine.</text>
        <dbReference type="EC" id="2.7.13.3"/>
    </reaction>
</comment>
<dbReference type="PANTHER" id="PTHR43304">
    <property type="entry name" value="PHYTOCHROME-LIKE PROTEIN CPH1"/>
    <property type="match status" value="1"/>
</dbReference>
<gene>
    <name evidence="9" type="ORF">EHS15_13285</name>
</gene>
<dbReference type="GO" id="GO:0000155">
    <property type="term" value="F:phosphorelay sensor kinase activity"/>
    <property type="evidence" value="ECO:0007669"/>
    <property type="project" value="InterPro"/>
</dbReference>
<keyword evidence="10" id="KW-1185">Reference proteome</keyword>
<dbReference type="SUPFAM" id="SSF55785">
    <property type="entry name" value="PYP-like sensor domain (PAS domain)"/>
    <property type="match status" value="2"/>
</dbReference>
<dbReference type="Gene3D" id="3.30.565.10">
    <property type="entry name" value="Histidine kinase-like ATPase, C-terminal domain"/>
    <property type="match status" value="1"/>
</dbReference>
<evidence type="ECO:0000259" key="7">
    <source>
        <dbReference type="PROSITE" id="PS50109"/>
    </source>
</evidence>
<dbReference type="PRINTS" id="PR00344">
    <property type="entry name" value="BCTRLSENSOR"/>
</dbReference>
<dbReference type="InterPro" id="IPR003661">
    <property type="entry name" value="HisK_dim/P_dom"/>
</dbReference>
<evidence type="ECO:0000256" key="6">
    <source>
        <dbReference type="SAM" id="Coils"/>
    </source>
</evidence>
<reference evidence="9" key="1">
    <citation type="journal article" date="2019" name="PLoS Negl. Trop. Dis.">
        <title>Revisiting the worldwide diversity of Leptospira species in the environment.</title>
        <authorList>
            <person name="Vincent A.T."/>
            <person name="Schiettekatte O."/>
            <person name="Bourhy P."/>
            <person name="Veyrier F.J."/>
            <person name="Picardeau M."/>
        </authorList>
    </citation>
    <scope>NUCLEOTIDE SEQUENCE [LARGE SCALE GENOMIC DNA]</scope>
    <source>
        <strain evidence="9">201300427</strain>
    </source>
</reference>
<name>A0A4R9LXS2_9LEPT</name>
<dbReference type="InterPro" id="IPR004358">
    <property type="entry name" value="Sig_transdc_His_kin-like_C"/>
</dbReference>
<dbReference type="InterPro" id="IPR000014">
    <property type="entry name" value="PAS"/>
</dbReference>
<dbReference type="NCBIfam" id="TIGR00229">
    <property type="entry name" value="sensory_box"/>
    <property type="match status" value="2"/>
</dbReference>
<dbReference type="SMART" id="SM00091">
    <property type="entry name" value="PAS"/>
    <property type="match status" value="2"/>
</dbReference>
<dbReference type="EC" id="2.7.13.3" evidence="2"/>
<evidence type="ECO:0000256" key="2">
    <source>
        <dbReference type="ARBA" id="ARBA00012438"/>
    </source>
</evidence>
<dbReference type="Gene3D" id="3.30.450.20">
    <property type="entry name" value="PAS domain"/>
    <property type="match status" value="2"/>
</dbReference>
<dbReference type="Pfam" id="PF13426">
    <property type="entry name" value="PAS_9"/>
    <property type="match status" value="2"/>
</dbReference>
<protein>
    <recommendedName>
        <fullName evidence="2">histidine kinase</fullName>
        <ecNumber evidence="2">2.7.13.3</ecNumber>
    </recommendedName>
</protein>
<evidence type="ECO:0000256" key="1">
    <source>
        <dbReference type="ARBA" id="ARBA00000085"/>
    </source>
</evidence>
<sequence length="605" mass="69053">MKLPDLPSSIWETVFQLSPIGITLSSADGRYLDANQQFLNWVGKQKRQILGKTPSDLNVYTNETDRENIIQGLMKDGFVRNMEVGFRTDDGMVRTILFNARYLNDRQYILAIGQDITEIKLKEKKNLILQEELTISKNLFENLFRLNPAAVSLSDLETAVYIDINPAYEELIGFAREEIIGKASYELNIWKTQFDRERLLAELMKKGWSTGMEATIRHRSGAYKHVISGNAILIMEGRPKLLAILIDITETKKSKQALEEAVQERTRELAETLEDLKKAQNQLVFSEKMAALGQLVAGVAHEINNPLGAISALSGEIHSYSLKIGDRLTELKKILFHLSDEDLKRFTDFINVIFTVRPEVFSFSDVRKMKKNLENLFKTWDYENPHDWADRVVDLGISSQVDSYIDLFRDVKFRELLNIILIELQINRNHESIRFAVERTSKIVFSLKSYSRLDTSHEKKNTDIVETIETVLTLYHNKMRDGVEVVTDFGVRPIVPAYPDDLIQVWTNLIYNALQAMEFKGKIEIRLKEEKNAIVISVEDNGPGISDKIKNQIFDPFFTTKGLGEGSGLGLLIVRRSIVEKHGGDISFESVPGKTVFFVRLPNSL</sequence>
<organism evidence="9 10">
    <name type="scientific">Leptospira idonii</name>
    <dbReference type="NCBI Taxonomy" id="1193500"/>
    <lineage>
        <taxon>Bacteria</taxon>
        <taxon>Pseudomonadati</taxon>
        <taxon>Spirochaetota</taxon>
        <taxon>Spirochaetia</taxon>
        <taxon>Leptospirales</taxon>
        <taxon>Leptospiraceae</taxon>
        <taxon>Leptospira</taxon>
    </lineage>
</organism>
<dbReference type="CDD" id="cd00082">
    <property type="entry name" value="HisKA"/>
    <property type="match status" value="1"/>
</dbReference>
<keyword evidence="3" id="KW-0597">Phosphoprotein</keyword>
<keyword evidence="4" id="KW-0808">Transferase</keyword>
<dbReference type="PROSITE" id="PS50109">
    <property type="entry name" value="HIS_KIN"/>
    <property type="match status" value="1"/>
</dbReference>
<feature type="domain" description="Histidine kinase" evidence="7">
    <location>
        <begin position="437"/>
        <end position="605"/>
    </location>
</feature>
<accession>A0A4R9LXS2</accession>